<keyword evidence="1" id="KW-0472">Membrane</keyword>
<dbReference type="EMBL" id="FO704551">
    <property type="protein sequence ID" value="CDG21535.1"/>
    <property type="molecule type" value="Genomic_DNA"/>
</dbReference>
<protein>
    <submittedName>
        <fullName evidence="2">Uncharacterized protein</fullName>
    </submittedName>
</protein>
<dbReference type="KEGG" id="xpo:XPG1_1880"/>
<keyword evidence="3" id="KW-1185">Reference proteome</keyword>
<organism evidence="2 3">
    <name type="scientific">Xenorhabdus poinarii G6</name>
    <dbReference type="NCBI Taxonomy" id="1354304"/>
    <lineage>
        <taxon>Bacteria</taxon>
        <taxon>Pseudomonadati</taxon>
        <taxon>Pseudomonadota</taxon>
        <taxon>Gammaproteobacteria</taxon>
        <taxon>Enterobacterales</taxon>
        <taxon>Morganellaceae</taxon>
        <taxon>Xenorhabdus</taxon>
    </lineage>
</organism>
<proteinExistence type="predicted"/>
<evidence type="ECO:0000313" key="2">
    <source>
        <dbReference type="EMBL" id="CDG21535.1"/>
    </source>
</evidence>
<dbReference type="Proteomes" id="UP000032735">
    <property type="component" value="Chromosome"/>
</dbReference>
<sequence length="42" mass="4683">MLSIQIVNPDEPAILAKLNNILSTTALLFIIVMLSYIRLLGR</sequence>
<name>A0A068R5Y2_9GAMM</name>
<dbReference type="HOGENOM" id="CLU_3260033_0_0_6"/>
<accession>A0A068R5Y2</accession>
<evidence type="ECO:0000313" key="3">
    <source>
        <dbReference type="Proteomes" id="UP000032735"/>
    </source>
</evidence>
<dbReference type="AlphaFoldDB" id="A0A068R5Y2"/>
<gene>
    <name evidence="2" type="ORF">XPG1_1880</name>
</gene>
<evidence type="ECO:0000256" key="1">
    <source>
        <dbReference type="SAM" id="Phobius"/>
    </source>
</evidence>
<keyword evidence="1" id="KW-1133">Transmembrane helix</keyword>
<feature type="transmembrane region" description="Helical" evidence="1">
    <location>
        <begin position="20"/>
        <end position="40"/>
    </location>
</feature>
<keyword evidence="1" id="KW-0812">Transmembrane</keyword>
<reference evidence="2 3" key="1">
    <citation type="submission" date="2013-07" db="EMBL/GenBank/DDBJ databases">
        <authorList>
            <person name="Genoscope - CEA"/>
        </authorList>
    </citation>
    <scope>NUCLEOTIDE SEQUENCE [LARGE SCALE GENOMIC DNA]</scope>
    <source>
        <strain evidence="2 3">G6</strain>
    </source>
</reference>